<dbReference type="GO" id="GO:0005634">
    <property type="term" value="C:nucleus"/>
    <property type="evidence" value="ECO:0007669"/>
    <property type="project" value="TreeGrafter"/>
</dbReference>
<reference evidence="1 2" key="1">
    <citation type="submission" date="2019-09" db="EMBL/GenBank/DDBJ databases">
        <title>Bird 10,000 Genomes (B10K) Project - Family phase.</title>
        <authorList>
            <person name="Zhang G."/>
        </authorList>
    </citation>
    <scope>NUCLEOTIDE SEQUENCE [LARGE SCALE GENOMIC DNA]</scope>
    <source>
        <strain evidence="1">B10K-DU-001-53</strain>
        <tissue evidence="1">Muscle</tissue>
    </source>
</reference>
<dbReference type="GO" id="GO:0016874">
    <property type="term" value="F:ligase activity"/>
    <property type="evidence" value="ECO:0007669"/>
    <property type="project" value="UniProtKB-KW"/>
</dbReference>
<protein>
    <submittedName>
        <fullName evidence="1">G2E3 ligase</fullName>
    </submittedName>
</protein>
<dbReference type="PANTHER" id="PTHR12420">
    <property type="entry name" value="PHD FINGER PROTEIN"/>
    <property type="match status" value="1"/>
</dbReference>
<organism evidence="1 2">
    <name type="scientific">Odontophorus gujanensis</name>
    <name type="common">marbled wood quail</name>
    <dbReference type="NCBI Taxonomy" id="886794"/>
    <lineage>
        <taxon>Eukaryota</taxon>
        <taxon>Metazoa</taxon>
        <taxon>Chordata</taxon>
        <taxon>Craniata</taxon>
        <taxon>Vertebrata</taxon>
        <taxon>Euteleostomi</taxon>
        <taxon>Archelosauria</taxon>
        <taxon>Archosauria</taxon>
        <taxon>Dinosauria</taxon>
        <taxon>Saurischia</taxon>
        <taxon>Theropoda</taxon>
        <taxon>Coelurosauria</taxon>
        <taxon>Aves</taxon>
        <taxon>Neognathae</taxon>
        <taxon>Galloanserae</taxon>
        <taxon>Galliformes</taxon>
        <taxon>Odontophoridae</taxon>
        <taxon>Odontophorus</taxon>
    </lineage>
</organism>
<feature type="non-terminal residue" evidence="1">
    <location>
        <position position="1"/>
    </location>
</feature>
<dbReference type="AlphaFoldDB" id="A0A7K9YC00"/>
<evidence type="ECO:0000313" key="2">
    <source>
        <dbReference type="Proteomes" id="UP000522663"/>
    </source>
</evidence>
<keyword evidence="2" id="KW-1185">Reference proteome</keyword>
<accession>A0A7K9YC00</accession>
<dbReference type="EMBL" id="VXAB01003462">
    <property type="protein sequence ID" value="NXJ06597.1"/>
    <property type="molecule type" value="Genomic_DNA"/>
</dbReference>
<evidence type="ECO:0000313" key="1">
    <source>
        <dbReference type="EMBL" id="NXJ06597.1"/>
    </source>
</evidence>
<dbReference type="Proteomes" id="UP000522663">
    <property type="component" value="Unassembled WGS sequence"/>
</dbReference>
<dbReference type="PANTHER" id="PTHR12420:SF47">
    <property type="entry name" value="PHD FINGER PROTEIN 7"/>
    <property type="match status" value="1"/>
</dbReference>
<dbReference type="InterPro" id="IPR051188">
    <property type="entry name" value="PHD-type_Zinc_Finger"/>
</dbReference>
<dbReference type="OrthoDB" id="512616at2759"/>
<keyword evidence="1" id="KW-0436">Ligase</keyword>
<proteinExistence type="predicted"/>
<sequence>RGLASSLRESTCKRSFHLPCAGECITQFFGEHRSFCWEHHPQQLAAPAEDTNCAICLRSVGDRASFSTLVCPACTHTWFYWCCIQLEALNAGTTSFQCASCGNNTLFCKEMSTF</sequence>
<comment type="caution">
    <text evidence="1">The sequence shown here is derived from an EMBL/GenBank/DDBJ whole genome shotgun (WGS) entry which is preliminary data.</text>
</comment>
<name>A0A7K9YC00_9GALL</name>
<feature type="non-terminal residue" evidence="1">
    <location>
        <position position="114"/>
    </location>
</feature>
<gene>
    <name evidence="1" type="primary">G2e3_0</name>
    <name evidence="1" type="ORF">ODOGUJ_R02514</name>
</gene>